<dbReference type="Proteomes" id="UP001305414">
    <property type="component" value="Unassembled WGS sequence"/>
</dbReference>
<evidence type="ECO:0000313" key="2">
    <source>
        <dbReference type="Proteomes" id="UP001305414"/>
    </source>
</evidence>
<evidence type="ECO:0000313" key="1">
    <source>
        <dbReference type="EMBL" id="KAK5626011.1"/>
    </source>
</evidence>
<sequence length="63" mass="6603">MPDDKRILSLLNVGEDEAKPNAFAVCVVVTANAKANSIAVATNSIAQRPWLRLPKAGLATVAT</sequence>
<proteinExistence type="predicted"/>
<accession>A0AAN7UHN6</accession>
<organism evidence="1 2">
    <name type="scientific">Xylaria bambusicola</name>
    <dbReference type="NCBI Taxonomy" id="326684"/>
    <lineage>
        <taxon>Eukaryota</taxon>
        <taxon>Fungi</taxon>
        <taxon>Dikarya</taxon>
        <taxon>Ascomycota</taxon>
        <taxon>Pezizomycotina</taxon>
        <taxon>Sordariomycetes</taxon>
        <taxon>Xylariomycetidae</taxon>
        <taxon>Xylariales</taxon>
        <taxon>Xylariaceae</taxon>
        <taxon>Xylaria</taxon>
    </lineage>
</organism>
<comment type="caution">
    <text evidence="1">The sequence shown here is derived from an EMBL/GenBank/DDBJ whole genome shotgun (WGS) entry which is preliminary data.</text>
</comment>
<protein>
    <submittedName>
        <fullName evidence="1">Uncharacterized protein</fullName>
    </submittedName>
</protein>
<gene>
    <name evidence="1" type="ORF">RRF57_001727</name>
</gene>
<reference evidence="1 2" key="1">
    <citation type="submission" date="2023-10" db="EMBL/GenBank/DDBJ databases">
        <title>Draft genome sequence of Xylaria bambusicola isolate GMP-LS, the root and basal stem rot pathogen of sugarcane in Indonesia.</title>
        <authorList>
            <person name="Selvaraj P."/>
            <person name="Muralishankar V."/>
            <person name="Muruganantham S."/>
            <person name="Sp S."/>
            <person name="Haryani S."/>
            <person name="Lau K.J.X."/>
            <person name="Naqvi N.I."/>
        </authorList>
    </citation>
    <scope>NUCLEOTIDE SEQUENCE [LARGE SCALE GENOMIC DNA]</scope>
    <source>
        <strain evidence="1">GMP-LS</strain>
    </source>
</reference>
<dbReference type="AlphaFoldDB" id="A0AAN7UHN6"/>
<dbReference type="EMBL" id="JAWHQM010000003">
    <property type="protein sequence ID" value="KAK5626011.1"/>
    <property type="molecule type" value="Genomic_DNA"/>
</dbReference>
<keyword evidence="2" id="KW-1185">Reference proteome</keyword>
<name>A0AAN7UHN6_9PEZI</name>